<feature type="chain" id="PRO_5041437085" evidence="2">
    <location>
        <begin position="24"/>
        <end position="291"/>
    </location>
</feature>
<evidence type="ECO:0000313" key="3">
    <source>
        <dbReference type="EMBL" id="KAJ3840436.1"/>
    </source>
</evidence>
<evidence type="ECO:0000313" key="4">
    <source>
        <dbReference type="Proteomes" id="UP001163846"/>
    </source>
</evidence>
<gene>
    <name evidence="3" type="ORF">F5878DRAFT_613163</name>
</gene>
<reference evidence="3" key="1">
    <citation type="submission" date="2022-08" db="EMBL/GenBank/DDBJ databases">
        <authorList>
            <consortium name="DOE Joint Genome Institute"/>
            <person name="Min B."/>
            <person name="Riley R."/>
            <person name="Sierra-Patev S."/>
            <person name="Naranjo-Ortiz M."/>
            <person name="Looney B."/>
            <person name="Konkel Z."/>
            <person name="Slot J.C."/>
            <person name="Sakamoto Y."/>
            <person name="Steenwyk J.L."/>
            <person name="Rokas A."/>
            <person name="Carro J."/>
            <person name="Camarero S."/>
            <person name="Ferreira P."/>
            <person name="Molpeceres G."/>
            <person name="Ruiz-Duenas F.J."/>
            <person name="Serrano A."/>
            <person name="Henrissat B."/>
            <person name="Drula E."/>
            <person name="Hughes K.W."/>
            <person name="Mata J.L."/>
            <person name="Ishikawa N.K."/>
            <person name="Vargas-Isla R."/>
            <person name="Ushijima S."/>
            <person name="Smith C.A."/>
            <person name="Ahrendt S."/>
            <person name="Andreopoulos W."/>
            <person name="He G."/>
            <person name="Labutti K."/>
            <person name="Lipzen A."/>
            <person name="Ng V."/>
            <person name="Sandor L."/>
            <person name="Barry K."/>
            <person name="Martinez A.T."/>
            <person name="Xiao Y."/>
            <person name="Gibbons J.G."/>
            <person name="Terashima K."/>
            <person name="Hibbett D.S."/>
            <person name="Grigoriev I.V."/>
        </authorList>
    </citation>
    <scope>NUCLEOTIDE SEQUENCE</scope>
    <source>
        <strain evidence="3">TFB9207</strain>
    </source>
</reference>
<keyword evidence="2" id="KW-0732">Signal</keyword>
<accession>A0AA38UGN5</accession>
<feature type="signal peptide" evidence="2">
    <location>
        <begin position="1"/>
        <end position="23"/>
    </location>
</feature>
<comment type="caution">
    <text evidence="3">The sequence shown here is derived from an EMBL/GenBank/DDBJ whole genome shotgun (WGS) entry which is preliminary data.</text>
</comment>
<proteinExistence type="predicted"/>
<feature type="region of interest" description="Disordered" evidence="1">
    <location>
        <begin position="29"/>
        <end position="50"/>
    </location>
</feature>
<dbReference type="EMBL" id="MU806079">
    <property type="protein sequence ID" value="KAJ3840436.1"/>
    <property type="molecule type" value="Genomic_DNA"/>
</dbReference>
<dbReference type="Proteomes" id="UP001163846">
    <property type="component" value="Unassembled WGS sequence"/>
</dbReference>
<keyword evidence="4" id="KW-1185">Reference proteome</keyword>
<name>A0AA38UGN5_9AGAR</name>
<dbReference type="AlphaFoldDB" id="A0AA38UGN5"/>
<sequence length="291" mass="32348">MRNFRRLLFIVFLAQIVLLAVHSAPMNPGHKGAEVPAPPSQAPQVANSQSSEETGTFLKDLIDAGFLKPMTVESDNPKHFTMKDITVFDVGITPTPRYGEEVKGPYGPDKDYTAFHILDEKNKQTDLIAKFPTDRSIIRYPTARTDVKFLSMKHHLILSGRAQYPGTNEEEDIRPIIITKMTDGTTCRDALEGAGKPFHKSDCKDAFCKRAARDALDSKVICLGPYEPHALFTVEQGSLNAIIVSCWPYALFEVHDPDHRISEKAFHEICRHKVTNSLIGIVSATSPSESV</sequence>
<evidence type="ECO:0000256" key="1">
    <source>
        <dbReference type="SAM" id="MobiDB-lite"/>
    </source>
</evidence>
<protein>
    <submittedName>
        <fullName evidence="3">Uncharacterized protein</fullName>
    </submittedName>
</protein>
<organism evidence="3 4">
    <name type="scientific">Lentinula raphanica</name>
    <dbReference type="NCBI Taxonomy" id="153919"/>
    <lineage>
        <taxon>Eukaryota</taxon>
        <taxon>Fungi</taxon>
        <taxon>Dikarya</taxon>
        <taxon>Basidiomycota</taxon>
        <taxon>Agaricomycotina</taxon>
        <taxon>Agaricomycetes</taxon>
        <taxon>Agaricomycetidae</taxon>
        <taxon>Agaricales</taxon>
        <taxon>Marasmiineae</taxon>
        <taxon>Omphalotaceae</taxon>
        <taxon>Lentinula</taxon>
    </lineage>
</organism>
<evidence type="ECO:0000256" key="2">
    <source>
        <dbReference type="SAM" id="SignalP"/>
    </source>
</evidence>